<evidence type="ECO:0000313" key="2">
    <source>
        <dbReference type="EMBL" id="EAA18009.1"/>
    </source>
</evidence>
<dbReference type="PaxDb" id="73239-Q7RC80"/>
<evidence type="ECO:0000313" key="3">
    <source>
        <dbReference type="Proteomes" id="UP000008553"/>
    </source>
</evidence>
<feature type="transmembrane region" description="Helical" evidence="1">
    <location>
        <begin position="6"/>
        <end position="30"/>
    </location>
</feature>
<keyword evidence="1" id="KW-0472">Membrane</keyword>
<feature type="non-terminal residue" evidence="2">
    <location>
        <position position="1"/>
    </location>
</feature>
<proteinExistence type="predicted"/>
<dbReference type="Proteomes" id="UP000008553">
    <property type="component" value="Unassembled WGS sequence"/>
</dbReference>
<dbReference type="InParanoid" id="Q7RC80"/>
<organism evidence="2 3">
    <name type="scientific">Plasmodium yoelii yoelii</name>
    <dbReference type="NCBI Taxonomy" id="73239"/>
    <lineage>
        <taxon>Eukaryota</taxon>
        <taxon>Sar</taxon>
        <taxon>Alveolata</taxon>
        <taxon>Apicomplexa</taxon>
        <taxon>Aconoidasida</taxon>
        <taxon>Haemosporida</taxon>
        <taxon>Plasmodiidae</taxon>
        <taxon>Plasmodium</taxon>
        <taxon>Plasmodium (Vinckeia)</taxon>
    </lineage>
</organism>
<keyword evidence="1" id="KW-0812">Transmembrane</keyword>
<keyword evidence="1" id="KW-1133">Transmembrane helix</keyword>
<reference evidence="2 3" key="1">
    <citation type="journal article" date="2002" name="Nature">
        <title>Genome sequence and comparative analysis of the model rodent malaria parasite Plasmodium yoelii yoelii.</title>
        <authorList>
            <person name="Carlton J.M."/>
            <person name="Angiuoli S.V."/>
            <person name="Suh B.B."/>
            <person name="Kooij T.W."/>
            <person name="Pertea M."/>
            <person name="Silva J.C."/>
            <person name="Ermolaeva M.D."/>
            <person name="Allen J.E."/>
            <person name="Selengut J.D."/>
            <person name="Koo H.L."/>
            <person name="Peterson J.D."/>
            <person name="Pop M."/>
            <person name="Kosack D.S."/>
            <person name="Shumway M.F."/>
            <person name="Bidwell S.L."/>
            <person name="Shallom S.J."/>
            <person name="van Aken S.E."/>
            <person name="Riedmuller S.B."/>
            <person name="Feldblyum T.V."/>
            <person name="Cho J.K."/>
            <person name="Quackenbush J."/>
            <person name="Sedegah M."/>
            <person name="Shoaibi A."/>
            <person name="Cummings L.M."/>
            <person name="Florens L."/>
            <person name="Yates J.R."/>
            <person name="Raine J.D."/>
            <person name="Sinden R.E."/>
            <person name="Harris M.A."/>
            <person name="Cunningham D.A."/>
            <person name="Preiser P.R."/>
            <person name="Bergman L.W."/>
            <person name="Vaidya A.B."/>
            <person name="van Lin L.H."/>
            <person name="Janse C.J."/>
            <person name="Waters A.P."/>
            <person name="Smith H.O."/>
            <person name="White O.R."/>
            <person name="Salzberg S.L."/>
            <person name="Venter J.C."/>
            <person name="Fraser C.M."/>
            <person name="Hoffman S.L."/>
            <person name="Gardner M.J."/>
            <person name="Carucci D.J."/>
        </authorList>
    </citation>
    <scope>NUCLEOTIDE SEQUENCE [LARGE SCALE GENOMIC DNA]</scope>
    <source>
        <strain evidence="2 3">17XNL</strain>
    </source>
</reference>
<sequence>IYVIPYVTGCFINFNLNIIILMIFLIFIIYECFCY</sequence>
<protein>
    <submittedName>
        <fullName evidence="2">Uncharacterized protein</fullName>
    </submittedName>
</protein>
<accession>Q7RC80</accession>
<comment type="caution">
    <text evidence="2">The sequence shown here is derived from an EMBL/GenBank/DDBJ whole genome shotgun (WGS) entry which is preliminary data.</text>
</comment>
<name>Q7RC80_PLAYO</name>
<dbReference type="AlphaFoldDB" id="Q7RC80"/>
<keyword evidence="3" id="KW-1185">Reference proteome</keyword>
<dbReference type="EMBL" id="AABL01001936">
    <property type="protein sequence ID" value="EAA18009.1"/>
    <property type="molecule type" value="Genomic_DNA"/>
</dbReference>
<gene>
    <name evidence="2" type="ORF">PY05904</name>
</gene>
<evidence type="ECO:0000256" key="1">
    <source>
        <dbReference type="SAM" id="Phobius"/>
    </source>
</evidence>